<proteinExistence type="inferred from homology"/>
<dbReference type="GO" id="GO:0005737">
    <property type="term" value="C:cytoplasm"/>
    <property type="evidence" value="ECO:0007669"/>
    <property type="project" value="UniProtKB-SubCell"/>
</dbReference>
<evidence type="ECO:0000256" key="5">
    <source>
        <dbReference type="HAMAP-Rule" id="MF_00378"/>
    </source>
</evidence>
<dbReference type="PANTHER" id="PTHR30008:SF0">
    <property type="entry name" value="EXODEOXYRIBONUCLEASE 7 LARGE SUBUNIT"/>
    <property type="match status" value="1"/>
</dbReference>
<dbReference type="GO" id="GO:0009318">
    <property type="term" value="C:exodeoxyribonuclease VII complex"/>
    <property type="evidence" value="ECO:0007669"/>
    <property type="project" value="UniProtKB-UniRule"/>
</dbReference>
<comment type="caution">
    <text evidence="9">The sequence shown here is derived from an EMBL/GenBank/DDBJ whole genome shotgun (WGS) entry which is preliminary data.</text>
</comment>
<dbReference type="PANTHER" id="PTHR30008">
    <property type="entry name" value="EXODEOXYRIBONUCLEASE 7 LARGE SUBUNIT"/>
    <property type="match status" value="1"/>
</dbReference>
<comment type="catalytic activity">
    <reaction evidence="5 6">
        <text>Exonucleolytic cleavage in either 5'- to 3'- or 3'- to 5'-direction to yield nucleoside 5'-phosphates.</text>
        <dbReference type="EC" id="3.1.11.6"/>
    </reaction>
</comment>
<dbReference type="EMBL" id="AAUX01000001">
    <property type="protein sequence ID" value="EAV47530.1"/>
    <property type="molecule type" value="Genomic_DNA"/>
</dbReference>
<feature type="domain" description="OB-fold nucleic acid binding" evidence="8">
    <location>
        <begin position="17"/>
        <end position="110"/>
    </location>
</feature>
<evidence type="ECO:0000313" key="9">
    <source>
        <dbReference type="EMBL" id="EAV47530.1"/>
    </source>
</evidence>
<dbReference type="Pfam" id="PF02601">
    <property type="entry name" value="Exonuc_VII_L"/>
    <property type="match status" value="1"/>
</dbReference>
<name>A0P7M0_9PROT</name>
<evidence type="ECO:0000256" key="4">
    <source>
        <dbReference type="ARBA" id="ARBA00022839"/>
    </source>
</evidence>
<dbReference type="GO" id="GO:0006308">
    <property type="term" value="P:DNA catabolic process"/>
    <property type="evidence" value="ECO:0007669"/>
    <property type="project" value="UniProtKB-UniRule"/>
</dbReference>
<comment type="function">
    <text evidence="5">Bidirectionally degrades single-stranded DNA into large acid-insoluble oligonucleotides, which are then degraded further into small acid-soluble oligonucleotides.</text>
</comment>
<reference evidence="9 10" key="1">
    <citation type="submission" date="2006-11" db="EMBL/GenBank/DDBJ databases">
        <authorList>
            <person name="Giovannoni S."/>
            <person name="Vergin K."/>
            <person name="Ferriera S."/>
            <person name="Johnson J."/>
            <person name="Kravitz S."/>
            <person name="Beeson K."/>
            <person name="Sutton G."/>
            <person name="Rogers Y.-H."/>
            <person name="Friedman R."/>
            <person name="Frazier M."/>
            <person name="Venter J.C."/>
        </authorList>
    </citation>
    <scope>NUCLEOTIDE SEQUENCE [LARGE SCALE GENOMIC DNA]</scope>
    <source>
        <strain evidence="9 10">HTCC2181</strain>
    </source>
</reference>
<dbReference type="CDD" id="cd04489">
    <property type="entry name" value="ExoVII_LU_OBF"/>
    <property type="match status" value="1"/>
</dbReference>
<dbReference type="InterPro" id="IPR020579">
    <property type="entry name" value="Exonuc_VII_lsu_C"/>
</dbReference>
<dbReference type="Pfam" id="PF13742">
    <property type="entry name" value="tRNA_anti_2"/>
    <property type="match status" value="1"/>
</dbReference>
<dbReference type="EC" id="3.1.11.6" evidence="5"/>
<evidence type="ECO:0000259" key="7">
    <source>
        <dbReference type="Pfam" id="PF02601"/>
    </source>
</evidence>
<comment type="similarity">
    <text evidence="5 6">Belongs to the XseA family.</text>
</comment>
<comment type="subcellular location">
    <subcellularLocation>
        <location evidence="5 6">Cytoplasm</location>
    </subcellularLocation>
</comment>
<keyword evidence="2 5" id="KW-0540">Nuclease</keyword>
<dbReference type="GO" id="GO:0003676">
    <property type="term" value="F:nucleic acid binding"/>
    <property type="evidence" value="ECO:0007669"/>
    <property type="project" value="InterPro"/>
</dbReference>
<keyword evidence="3 5" id="KW-0378">Hydrolase</keyword>
<organism evidence="9 10">
    <name type="scientific">Methylophilales bacterium HTCC2181</name>
    <dbReference type="NCBI Taxonomy" id="383631"/>
    <lineage>
        <taxon>Bacteria</taxon>
        <taxon>Pseudomonadati</taxon>
        <taxon>Pseudomonadota</taxon>
        <taxon>Betaproteobacteria</taxon>
        <taxon>Nitrosomonadales</taxon>
        <taxon>OM43 clade</taxon>
    </lineage>
</organism>
<keyword evidence="1 5" id="KW-0963">Cytoplasm</keyword>
<protein>
    <recommendedName>
        <fullName evidence="5">Exodeoxyribonuclease 7 large subunit</fullName>
        <ecNumber evidence="5">3.1.11.6</ecNumber>
    </recommendedName>
    <alternativeName>
        <fullName evidence="5">Exodeoxyribonuclease VII large subunit</fullName>
        <shortName evidence="5">Exonuclease VII large subunit</shortName>
    </alternativeName>
</protein>
<evidence type="ECO:0000256" key="6">
    <source>
        <dbReference type="RuleBase" id="RU004355"/>
    </source>
</evidence>
<dbReference type="GO" id="GO:0008855">
    <property type="term" value="F:exodeoxyribonuclease VII activity"/>
    <property type="evidence" value="ECO:0007669"/>
    <property type="project" value="UniProtKB-UniRule"/>
</dbReference>
<evidence type="ECO:0000256" key="1">
    <source>
        <dbReference type="ARBA" id="ARBA00022490"/>
    </source>
</evidence>
<dbReference type="AlphaFoldDB" id="A0P7M0"/>
<evidence type="ECO:0000259" key="8">
    <source>
        <dbReference type="Pfam" id="PF13742"/>
    </source>
</evidence>
<dbReference type="Proteomes" id="UP000054262">
    <property type="component" value="Unassembled WGS sequence"/>
</dbReference>
<feature type="domain" description="Exonuclease VII large subunit C-terminal" evidence="7">
    <location>
        <begin position="133"/>
        <end position="443"/>
    </location>
</feature>
<keyword evidence="10" id="KW-1185">Reference proteome</keyword>
<accession>A0P7M0</accession>
<evidence type="ECO:0000313" key="10">
    <source>
        <dbReference type="Proteomes" id="UP000054262"/>
    </source>
</evidence>
<comment type="subunit">
    <text evidence="5">Heterooligomer composed of large and small subunits.</text>
</comment>
<evidence type="ECO:0000256" key="2">
    <source>
        <dbReference type="ARBA" id="ARBA00022722"/>
    </source>
</evidence>
<gene>
    <name evidence="5" type="primary">xseA</name>
    <name evidence="9" type="ORF">MB2181_05615</name>
</gene>
<keyword evidence="4 5" id="KW-0269">Exonuclease</keyword>
<dbReference type="InterPro" id="IPR025824">
    <property type="entry name" value="OB-fold_nuc-bd_dom"/>
</dbReference>
<dbReference type="NCBIfam" id="TIGR00237">
    <property type="entry name" value="xseA"/>
    <property type="match status" value="1"/>
</dbReference>
<evidence type="ECO:0000256" key="3">
    <source>
        <dbReference type="ARBA" id="ARBA00022801"/>
    </source>
</evidence>
<dbReference type="InterPro" id="IPR003753">
    <property type="entry name" value="Exonuc_VII_L"/>
</dbReference>
<sequence>MNNSIKIQGDIEKNKIFSVSELNRLVKNILNTTFSLVWIKGEVSGFSSYSSGHWYFKLKDNTAQVDCVMFARKNQQLQWQPKNGDFLELQCQVSLYEANGKYQLIIETMQKAGLGELFEKYIDLKNKLEQAGLFNEATKKLLPRFPRVIGVITSSDGAALRDVLSTLLRRNRSVSIIIYPTLVQGAAATSGICNAITKANERNEVDALIICRGGGSIEDLWSFNTESVAYAIFNSILPVISAVGHETDFTIADFVADTRAPTPTAAAEIISEGSNQILSTIDVYLNSMTKMFERKIEQSQLKLNFLERRLISPIQRIAGQKDLLKSYEKRMLLNINAKLESYRNKITRTIIQLPPPKQLIQEKKEQIDTLRRRLEINTRSQITSYSSKILSIKKNLLMLNPKSILKRGYSIVQDVDEKILRDTKNISVDDNIVITFHNGYAKAMITEKNSKK</sequence>
<dbReference type="HAMAP" id="MF_00378">
    <property type="entry name" value="Exonuc_7_L"/>
    <property type="match status" value="1"/>
</dbReference>